<proteinExistence type="predicted"/>
<dbReference type="Proteomes" id="UP000324800">
    <property type="component" value="Unassembled WGS sequence"/>
</dbReference>
<name>A0A5J4WQ90_9EUKA</name>
<keyword evidence="1" id="KW-0472">Membrane</keyword>
<dbReference type="EMBL" id="SNRW01001320">
    <property type="protein sequence ID" value="KAA6396873.1"/>
    <property type="molecule type" value="Genomic_DNA"/>
</dbReference>
<feature type="transmembrane region" description="Helical" evidence="1">
    <location>
        <begin position="12"/>
        <end position="32"/>
    </location>
</feature>
<evidence type="ECO:0000313" key="2">
    <source>
        <dbReference type="EMBL" id="KAA6396873.1"/>
    </source>
</evidence>
<reference evidence="2 3" key="1">
    <citation type="submission" date="2019-03" db="EMBL/GenBank/DDBJ databases">
        <title>Single cell metagenomics reveals metabolic interactions within the superorganism composed of flagellate Streblomastix strix and complex community of Bacteroidetes bacteria on its surface.</title>
        <authorList>
            <person name="Treitli S.C."/>
            <person name="Kolisko M."/>
            <person name="Husnik F."/>
            <person name="Keeling P."/>
            <person name="Hampl V."/>
        </authorList>
    </citation>
    <scope>NUCLEOTIDE SEQUENCE [LARGE SCALE GENOMIC DNA]</scope>
    <source>
        <strain evidence="2">ST1C</strain>
    </source>
</reference>
<keyword evidence="1" id="KW-0812">Transmembrane</keyword>
<comment type="caution">
    <text evidence="2">The sequence shown here is derived from an EMBL/GenBank/DDBJ whole genome shotgun (WGS) entry which is preliminary data.</text>
</comment>
<protein>
    <submittedName>
        <fullName evidence="2">Uncharacterized protein</fullName>
    </submittedName>
</protein>
<organism evidence="2 3">
    <name type="scientific">Streblomastix strix</name>
    <dbReference type="NCBI Taxonomy" id="222440"/>
    <lineage>
        <taxon>Eukaryota</taxon>
        <taxon>Metamonada</taxon>
        <taxon>Preaxostyla</taxon>
        <taxon>Oxymonadida</taxon>
        <taxon>Streblomastigidae</taxon>
        <taxon>Streblomastix</taxon>
    </lineage>
</organism>
<evidence type="ECO:0000256" key="1">
    <source>
        <dbReference type="SAM" id="Phobius"/>
    </source>
</evidence>
<dbReference type="AlphaFoldDB" id="A0A5J4WQ90"/>
<sequence length="165" mass="18513">MSEELLVKRIHWHIWKVATTAGYLHVLIGRIFKASRRSSIFWKQKTEIDVGNGHISNLCAETTNRRQLLNQKTRLRHALVALQPAMLANTSVMTQIFMLMVTGLISHTKLFNPDSVSGSECNHAIKSAVHPNYPLRQSVNAENIKRSSSGILTLKRIGIVYGIAV</sequence>
<keyword evidence="1" id="KW-1133">Transmembrane helix</keyword>
<accession>A0A5J4WQ90</accession>
<gene>
    <name evidence="2" type="ORF">EZS28_007599</name>
</gene>
<evidence type="ECO:0000313" key="3">
    <source>
        <dbReference type="Proteomes" id="UP000324800"/>
    </source>
</evidence>